<organism evidence="1">
    <name type="scientific">Rhipicephalus microplus</name>
    <name type="common">Cattle tick</name>
    <name type="synonym">Boophilus microplus</name>
    <dbReference type="NCBI Taxonomy" id="6941"/>
    <lineage>
        <taxon>Eukaryota</taxon>
        <taxon>Metazoa</taxon>
        <taxon>Ecdysozoa</taxon>
        <taxon>Arthropoda</taxon>
        <taxon>Chelicerata</taxon>
        <taxon>Arachnida</taxon>
        <taxon>Acari</taxon>
        <taxon>Parasitiformes</taxon>
        <taxon>Ixodida</taxon>
        <taxon>Ixodoidea</taxon>
        <taxon>Ixodidae</taxon>
        <taxon>Rhipicephalinae</taxon>
        <taxon>Rhipicephalus</taxon>
        <taxon>Boophilus</taxon>
    </lineage>
</organism>
<name>A0A6G5AFI5_RHIMP</name>
<dbReference type="AlphaFoldDB" id="A0A6G5AFI5"/>
<proteinExistence type="predicted"/>
<sequence length="125" mass="14022">MIVRHFSNSPPGASAHAHWYCDKGGLGPRIMMYQSLFDRAVHECTRRKSTLKDPPDCLPGVLCIPSLIVHGMTMGRCNAHLVIAIFHVFRTRLQGDHGCPGVHQGRLRKKASFSRRLCIDVSIYL</sequence>
<dbReference type="EMBL" id="GIKN01007482">
    <property type="protein sequence ID" value="NIE49755.1"/>
    <property type="molecule type" value="Transcribed_RNA"/>
</dbReference>
<evidence type="ECO:0000313" key="1">
    <source>
        <dbReference type="EMBL" id="NIE49755.1"/>
    </source>
</evidence>
<protein>
    <submittedName>
        <fullName evidence="1">Uncharacterized protein</fullName>
    </submittedName>
</protein>
<accession>A0A6G5AFI5</accession>
<reference evidence="1" key="1">
    <citation type="submission" date="2020-03" db="EMBL/GenBank/DDBJ databases">
        <title>A transcriptome and proteome of the tick Rhipicephalus microplus shaped by the genetic composition of its hosts and developmental stage.</title>
        <authorList>
            <person name="Garcia G.R."/>
            <person name="Ribeiro J.M.C."/>
            <person name="Maruyama S.R."/>
            <person name="Gardinasse L.G."/>
            <person name="Nelson K."/>
            <person name="Ferreira B.R."/>
            <person name="Andrade T.G."/>
            <person name="Santos I.K.F.M."/>
        </authorList>
    </citation>
    <scope>NUCLEOTIDE SEQUENCE</scope>
    <source>
        <strain evidence="1">NSGR</strain>
        <tissue evidence="1">Salivary glands</tissue>
    </source>
</reference>